<feature type="transmembrane region" description="Helical" evidence="1">
    <location>
        <begin position="116"/>
        <end position="147"/>
    </location>
</feature>
<dbReference type="Proteomes" id="UP000199564">
    <property type="component" value="Unassembled WGS sequence"/>
</dbReference>
<feature type="transmembrane region" description="Helical" evidence="1">
    <location>
        <begin position="264"/>
        <end position="279"/>
    </location>
</feature>
<keyword evidence="1" id="KW-0812">Transmembrane</keyword>
<evidence type="ECO:0000313" key="2">
    <source>
        <dbReference type="EMBL" id="SFO47489.1"/>
    </source>
</evidence>
<protein>
    <recommendedName>
        <fullName evidence="4">Dolichyl-phosphate-mannose-protein mannosyltransferase</fullName>
    </recommendedName>
</protein>
<evidence type="ECO:0008006" key="4">
    <source>
        <dbReference type="Google" id="ProtNLM"/>
    </source>
</evidence>
<evidence type="ECO:0000256" key="1">
    <source>
        <dbReference type="SAM" id="Phobius"/>
    </source>
</evidence>
<reference evidence="3" key="1">
    <citation type="submission" date="2016-10" db="EMBL/GenBank/DDBJ databases">
        <authorList>
            <person name="Varghese N."/>
            <person name="Submissions S."/>
        </authorList>
    </citation>
    <scope>NUCLEOTIDE SEQUENCE [LARGE SCALE GENOMIC DNA]</scope>
    <source>
        <strain evidence="3">DSM 15282</strain>
    </source>
</reference>
<name>A0A1I5HH51_9BACT</name>
<feature type="transmembrane region" description="Helical" evidence="1">
    <location>
        <begin position="15"/>
        <end position="34"/>
    </location>
</feature>
<sequence length="478" mass="57187">MWLVSGSYTGEPETYTVFIHPLLTWFFAFFYQLIPFVSWYSIFIFSLLGISYAIGTISIDSYLKNTSKKALYKSILLIITLHFCIFPQFTLVAGWAAFHAFFILSFSFKEFNRNTFLGLLLLLFGALFRLEATILIFLGFLAFSFYLHEGHKNWKLIGCVILIFVLMYGSQKIWEQQSIHQEYLKFNQARHEVIDHPVFYQMYVNKEFPKDSKWFYFSFWLIEESTVSIEELYEYKEDLNAQYLEGIQIKNSFFRLYDVLSKELFKSFFISLLLILYFLKFRRESKPKIILAAWLIFFLVFNHFFHIRGRVVFLFFIPLIFPLIQNRKEYLSTNLIRITSAIIWILFIAHFGNFLREAKKRRNYILQYESLVSDLPAQPIKLEGIPLEYFSKYFHPTSNIPFLLDGWMANSIFQKKAYKKWNFNSLKEINHYYLIGLKNEPTFNFADYLSSENGEYKLINERETEDLILFEYKKQIIP</sequence>
<feature type="transmembrane region" description="Helical" evidence="1">
    <location>
        <begin position="336"/>
        <end position="355"/>
    </location>
</feature>
<organism evidence="2 3">
    <name type="scientific">Algoriphagus ornithinivorans</name>
    <dbReference type="NCBI Taxonomy" id="226506"/>
    <lineage>
        <taxon>Bacteria</taxon>
        <taxon>Pseudomonadati</taxon>
        <taxon>Bacteroidota</taxon>
        <taxon>Cytophagia</taxon>
        <taxon>Cytophagales</taxon>
        <taxon>Cyclobacteriaceae</taxon>
        <taxon>Algoriphagus</taxon>
    </lineage>
</organism>
<evidence type="ECO:0000313" key="3">
    <source>
        <dbReference type="Proteomes" id="UP000199564"/>
    </source>
</evidence>
<keyword evidence="1" id="KW-0472">Membrane</keyword>
<keyword evidence="1" id="KW-1133">Transmembrane helix</keyword>
<accession>A0A1I5HH51</accession>
<dbReference type="EMBL" id="FOVW01000007">
    <property type="protein sequence ID" value="SFO47489.1"/>
    <property type="molecule type" value="Genomic_DNA"/>
</dbReference>
<feature type="transmembrane region" description="Helical" evidence="1">
    <location>
        <begin position="291"/>
        <end position="324"/>
    </location>
</feature>
<keyword evidence="3" id="KW-1185">Reference proteome</keyword>
<proteinExistence type="predicted"/>
<feature type="transmembrane region" description="Helical" evidence="1">
    <location>
        <begin position="75"/>
        <end position="104"/>
    </location>
</feature>
<gene>
    <name evidence="2" type="ORF">SAMN04488519_10739</name>
</gene>
<feature type="transmembrane region" description="Helical" evidence="1">
    <location>
        <begin position="154"/>
        <end position="174"/>
    </location>
</feature>
<feature type="transmembrane region" description="Helical" evidence="1">
    <location>
        <begin position="40"/>
        <end position="63"/>
    </location>
</feature>
<dbReference type="AlphaFoldDB" id="A0A1I5HH51"/>